<evidence type="ECO:0000313" key="6">
    <source>
        <dbReference type="Proteomes" id="UP000567293"/>
    </source>
</evidence>
<evidence type="ECO:0000256" key="4">
    <source>
        <dbReference type="SAM" id="MobiDB-lite"/>
    </source>
</evidence>
<evidence type="ECO:0000256" key="3">
    <source>
        <dbReference type="PROSITE-ProRule" id="PRU00339"/>
    </source>
</evidence>
<dbReference type="PANTHER" id="PTHR45586:SF1">
    <property type="entry name" value="LIPOPOLYSACCHARIDE ASSEMBLY PROTEIN B"/>
    <property type="match status" value="1"/>
</dbReference>
<dbReference type="SUPFAM" id="SSF48452">
    <property type="entry name" value="TPR-like"/>
    <property type="match status" value="1"/>
</dbReference>
<protein>
    <submittedName>
        <fullName evidence="5">Tetratricopeptide repeat protein</fullName>
    </submittedName>
</protein>
<dbReference type="AlphaFoldDB" id="A0A7V8NRU3"/>
<gene>
    <name evidence="5" type="ORF">HRJ53_15525</name>
</gene>
<reference evidence="5" key="1">
    <citation type="submission" date="2020-06" db="EMBL/GenBank/DDBJ databases">
        <title>Legume-microbial interactions unlock mineral nutrients during tropical forest succession.</title>
        <authorList>
            <person name="Epihov D.Z."/>
        </authorList>
    </citation>
    <scope>NUCLEOTIDE SEQUENCE [LARGE SCALE GENOMIC DNA]</scope>
    <source>
        <strain evidence="5">Pan2503</strain>
    </source>
</reference>
<proteinExistence type="predicted"/>
<accession>A0A7V8NRU3</accession>
<sequence>MAESSEPKGTPGERQFDAEAAYADSIFRDALGDREGSIMALELALEAMPTNAPAILSMGSVLYQLGRVAEGRRLFQSLLSLPKNTTEICQIIDEAGVFLTKFGAYQDGMALYRAAVKRYPGVSALFQGLGYCAGHAGLHEEAVAAHERALELEPDNQKLVSDLGWTLLQAGHILEARKTLERAVSMDPSDRLAQENLRFCERQAARAKPGADGNSQTRRAPRPFR</sequence>
<organism evidence="5 6">
    <name type="scientific">Candidatus Acidiferrum panamense</name>
    <dbReference type="NCBI Taxonomy" id="2741543"/>
    <lineage>
        <taxon>Bacteria</taxon>
        <taxon>Pseudomonadati</taxon>
        <taxon>Acidobacteriota</taxon>
        <taxon>Terriglobia</taxon>
        <taxon>Candidatus Acidiferrales</taxon>
        <taxon>Candidatus Acidiferrum</taxon>
    </lineage>
</organism>
<dbReference type="InterPro" id="IPR011990">
    <property type="entry name" value="TPR-like_helical_dom_sf"/>
</dbReference>
<keyword evidence="2 3" id="KW-0802">TPR repeat</keyword>
<feature type="region of interest" description="Disordered" evidence="4">
    <location>
        <begin position="203"/>
        <end position="225"/>
    </location>
</feature>
<evidence type="ECO:0000256" key="1">
    <source>
        <dbReference type="ARBA" id="ARBA00022737"/>
    </source>
</evidence>
<dbReference type="Gene3D" id="1.25.40.10">
    <property type="entry name" value="Tetratricopeptide repeat domain"/>
    <property type="match status" value="1"/>
</dbReference>
<dbReference type="EMBL" id="JACDQQ010001489">
    <property type="protein sequence ID" value="MBA0086389.1"/>
    <property type="molecule type" value="Genomic_DNA"/>
</dbReference>
<feature type="repeat" description="TPR" evidence="3">
    <location>
        <begin position="123"/>
        <end position="156"/>
    </location>
</feature>
<evidence type="ECO:0000313" key="5">
    <source>
        <dbReference type="EMBL" id="MBA0086389.1"/>
    </source>
</evidence>
<evidence type="ECO:0000256" key="2">
    <source>
        <dbReference type="ARBA" id="ARBA00022803"/>
    </source>
</evidence>
<keyword evidence="1" id="KW-0677">Repeat</keyword>
<dbReference type="Proteomes" id="UP000567293">
    <property type="component" value="Unassembled WGS sequence"/>
</dbReference>
<dbReference type="SMART" id="SM00028">
    <property type="entry name" value="TPR"/>
    <property type="match status" value="3"/>
</dbReference>
<dbReference type="InterPro" id="IPR051012">
    <property type="entry name" value="CellSynth/LPSAsmb/PSIAsmb"/>
</dbReference>
<dbReference type="Pfam" id="PF14559">
    <property type="entry name" value="TPR_19"/>
    <property type="match status" value="1"/>
</dbReference>
<keyword evidence="6" id="KW-1185">Reference proteome</keyword>
<comment type="caution">
    <text evidence="5">The sequence shown here is derived from an EMBL/GenBank/DDBJ whole genome shotgun (WGS) entry which is preliminary data.</text>
</comment>
<name>A0A7V8NRU3_9BACT</name>
<dbReference type="InterPro" id="IPR019734">
    <property type="entry name" value="TPR_rpt"/>
</dbReference>
<dbReference type="PANTHER" id="PTHR45586">
    <property type="entry name" value="TPR REPEAT-CONTAINING PROTEIN PA4667"/>
    <property type="match status" value="1"/>
</dbReference>
<feature type="repeat" description="TPR" evidence="3">
    <location>
        <begin position="157"/>
        <end position="190"/>
    </location>
</feature>
<dbReference type="PROSITE" id="PS50005">
    <property type="entry name" value="TPR"/>
    <property type="match status" value="2"/>
</dbReference>